<dbReference type="InterPro" id="IPR006675">
    <property type="entry name" value="HDIG_dom"/>
</dbReference>
<keyword evidence="3" id="KW-1185">Reference proteome</keyword>
<dbReference type="PANTHER" id="PTHR33525">
    <property type="match status" value="1"/>
</dbReference>
<dbReference type="SUPFAM" id="SSF109604">
    <property type="entry name" value="HD-domain/PDEase-like"/>
    <property type="match status" value="1"/>
</dbReference>
<reference evidence="3" key="1">
    <citation type="journal article" date="2019" name="Int. J. Syst. Evol. Microbiol.">
        <title>The Global Catalogue of Microorganisms (GCM) 10K type strain sequencing project: providing services to taxonomists for standard genome sequencing and annotation.</title>
        <authorList>
            <consortium name="The Broad Institute Genomics Platform"/>
            <consortium name="The Broad Institute Genome Sequencing Center for Infectious Disease"/>
            <person name="Wu L."/>
            <person name="Ma J."/>
        </authorList>
    </citation>
    <scope>NUCLEOTIDE SEQUENCE [LARGE SCALE GENOMIC DNA]</scope>
    <source>
        <strain evidence="3">CECT 8570</strain>
    </source>
</reference>
<gene>
    <name evidence="2" type="ORF">ACFOX3_12955</name>
</gene>
<dbReference type="InterPro" id="IPR013976">
    <property type="entry name" value="HDOD"/>
</dbReference>
<dbReference type="Proteomes" id="UP001595840">
    <property type="component" value="Unassembled WGS sequence"/>
</dbReference>
<dbReference type="PROSITE" id="PS51833">
    <property type="entry name" value="HDOD"/>
    <property type="match status" value="1"/>
</dbReference>
<dbReference type="Gene3D" id="1.10.3210.10">
    <property type="entry name" value="Hypothetical protein af1432"/>
    <property type="match status" value="1"/>
</dbReference>
<organism evidence="2 3">
    <name type="scientific">Simiduia curdlanivorans</name>
    <dbReference type="NCBI Taxonomy" id="1492769"/>
    <lineage>
        <taxon>Bacteria</taxon>
        <taxon>Pseudomonadati</taxon>
        <taxon>Pseudomonadota</taxon>
        <taxon>Gammaproteobacteria</taxon>
        <taxon>Cellvibrionales</taxon>
        <taxon>Cellvibrionaceae</taxon>
        <taxon>Simiduia</taxon>
    </lineage>
</organism>
<protein>
    <submittedName>
        <fullName evidence="2">HDOD domain-containing protein</fullName>
    </submittedName>
</protein>
<dbReference type="PANTHER" id="PTHR33525:SF6">
    <property type="entry name" value="HDOD DOMAIN-CONTAINING PROTEIN"/>
    <property type="match status" value="1"/>
</dbReference>
<dbReference type="RefSeq" id="WP_290260875.1">
    <property type="nucleotide sequence ID" value="NZ_JAUFQG010000004.1"/>
</dbReference>
<evidence type="ECO:0000259" key="1">
    <source>
        <dbReference type="PROSITE" id="PS51833"/>
    </source>
</evidence>
<dbReference type="Pfam" id="PF08668">
    <property type="entry name" value="HDOD"/>
    <property type="match status" value="1"/>
</dbReference>
<dbReference type="InterPro" id="IPR052340">
    <property type="entry name" value="RNase_Y/CdgJ"/>
</dbReference>
<dbReference type="NCBIfam" id="TIGR00277">
    <property type="entry name" value="HDIG"/>
    <property type="match status" value="1"/>
</dbReference>
<proteinExistence type="predicted"/>
<dbReference type="EMBL" id="JBHSCX010000020">
    <property type="protein sequence ID" value="MFC4363216.1"/>
    <property type="molecule type" value="Genomic_DNA"/>
</dbReference>
<sequence>MNQTPALSEAANQVASMLQTRIAQSQLDVPMLPEVASKVVTLSQNPESDANKLAQLIQSDQALAGHVMHIANSAAYSPNGSLISLQQAITRLGMNLISDIALAASISAKMFKAPGYEKHITGIWRHALATALWGKEIARVCRRNVEATFLCGLLHSIGRPVTLQSVLELAHKAKLELSEEDVQQLEEQYHTQVGMAVAQRWAMPKIVCESIEFFHQYEDANLAKEQTTMINGGAVFATHQLSPDLLSAANLIELPVLADLNLYEDEIETLMDKKDDIKSTMEAMLGR</sequence>
<accession>A0ABV8V5N0</accession>
<feature type="domain" description="HDOD" evidence="1">
    <location>
        <begin position="29"/>
        <end position="217"/>
    </location>
</feature>
<name>A0ABV8V5N0_9GAMM</name>
<comment type="caution">
    <text evidence="2">The sequence shown here is derived from an EMBL/GenBank/DDBJ whole genome shotgun (WGS) entry which is preliminary data.</text>
</comment>
<evidence type="ECO:0000313" key="2">
    <source>
        <dbReference type="EMBL" id="MFC4363216.1"/>
    </source>
</evidence>
<evidence type="ECO:0000313" key="3">
    <source>
        <dbReference type="Proteomes" id="UP001595840"/>
    </source>
</evidence>